<dbReference type="InterPro" id="IPR030660">
    <property type="entry name" value="ABC_branched_ATPase_LivF/BraG"/>
</dbReference>
<evidence type="ECO:0000259" key="6">
    <source>
        <dbReference type="PROSITE" id="PS50893"/>
    </source>
</evidence>
<dbReference type="EMBL" id="DSUH01000028">
    <property type="protein sequence ID" value="HGU31467.1"/>
    <property type="molecule type" value="Genomic_DNA"/>
</dbReference>
<dbReference type="InterPro" id="IPR003439">
    <property type="entry name" value="ABC_transporter-like_ATP-bd"/>
</dbReference>
<dbReference type="PROSITE" id="PS00211">
    <property type="entry name" value="ABC_TRANSPORTER_1"/>
    <property type="match status" value="1"/>
</dbReference>
<dbReference type="Gene3D" id="3.40.50.300">
    <property type="entry name" value="P-loop containing nucleotide triphosphate hydrolases"/>
    <property type="match status" value="1"/>
</dbReference>
<dbReference type="InterPro" id="IPR027417">
    <property type="entry name" value="P-loop_NTPase"/>
</dbReference>
<dbReference type="InterPro" id="IPR017871">
    <property type="entry name" value="ABC_transporter-like_CS"/>
</dbReference>
<dbReference type="AlphaFoldDB" id="A0A7C4MMQ3"/>
<dbReference type="GO" id="GO:0015807">
    <property type="term" value="P:L-amino acid transport"/>
    <property type="evidence" value="ECO:0007669"/>
    <property type="project" value="TreeGrafter"/>
</dbReference>
<dbReference type="PIRSF" id="PIRSF039137">
    <property type="entry name" value="ABC_branched_ATPase"/>
    <property type="match status" value="1"/>
</dbReference>
<feature type="domain" description="ABC transporter" evidence="6">
    <location>
        <begin position="2"/>
        <end position="234"/>
    </location>
</feature>
<evidence type="ECO:0000256" key="4">
    <source>
        <dbReference type="ARBA" id="ARBA00022840"/>
    </source>
</evidence>
<proteinExistence type="inferred from homology"/>
<evidence type="ECO:0000256" key="2">
    <source>
        <dbReference type="ARBA" id="ARBA00022448"/>
    </source>
</evidence>
<dbReference type="SUPFAM" id="SSF52540">
    <property type="entry name" value="P-loop containing nucleoside triphosphate hydrolases"/>
    <property type="match status" value="1"/>
</dbReference>
<keyword evidence="3" id="KW-0547">Nucleotide-binding</keyword>
<dbReference type="PROSITE" id="PS50893">
    <property type="entry name" value="ABC_TRANSPORTER_2"/>
    <property type="match status" value="1"/>
</dbReference>
<dbReference type="SMART" id="SM00382">
    <property type="entry name" value="AAA"/>
    <property type="match status" value="1"/>
</dbReference>
<evidence type="ECO:0000256" key="3">
    <source>
        <dbReference type="ARBA" id="ARBA00022741"/>
    </source>
</evidence>
<reference evidence="7" key="1">
    <citation type="journal article" date="2020" name="mSystems">
        <title>Genome- and Community-Level Interaction Insights into Carbon Utilization and Element Cycling Functions of Hydrothermarchaeota in Hydrothermal Sediment.</title>
        <authorList>
            <person name="Zhou Z."/>
            <person name="Liu Y."/>
            <person name="Xu W."/>
            <person name="Pan J."/>
            <person name="Luo Z.H."/>
            <person name="Li M."/>
        </authorList>
    </citation>
    <scope>NUCLEOTIDE SEQUENCE [LARGE SCALE GENOMIC DNA]</scope>
    <source>
        <strain evidence="7">SpSt-477</strain>
    </source>
</reference>
<dbReference type="PANTHER" id="PTHR43820:SF3">
    <property type="entry name" value="BRANCHED-CHAIN AMINO ACID TRANSPORT SYSTEM,ATP-BINDING PROTEIN"/>
    <property type="match status" value="1"/>
</dbReference>
<protein>
    <submittedName>
        <fullName evidence="7">ABC transporter ATP-binding protein</fullName>
    </submittedName>
</protein>
<dbReference type="InterPro" id="IPR052156">
    <property type="entry name" value="BCAA_Transport_ATP-bd_LivF"/>
</dbReference>
<gene>
    <name evidence="7" type="ORF">ENS29_01260</name>
</gene>
<dbReference type="GO" id="GO:0005524">
    <property type="term" value="F:ATP binding"/>
    <property type="evidence" value="ECO:0007669"/>
    <property type="project" value="UniProtKB-KW"/>
</dbReference>
<comment type="caution">
    <text evidence="7">The sequence shown here is derived from an EMBL/GenBank/DDBJ whole genome shotgun (WGS) entry which is preliminary data.</text>
</comment>
<evidence type="ECO:0000256" key="5">
    <source>
        <dbReference type="ARBA" id="ARBA00022970"/>
    </source>
</evidence>
<dbReference type="GO" id="GO:0016887">
    <property type="term" value="F:ATP hydrolysis activity"/>
    <property type="evidence" value="ECO:0007669"/>
    <property type="project" value="InterPro"/>
</dbReference>
<comment type="similarity">
    <text evidence="1">Belongs to the ABC transporter superfamily.</text>
</comment>
<dbReference type="PANTHER" id="PTHR43820">
    <property type="entry name" value="HIGH-AFFINITY BRANCHED-CHAIN AMINO ACID TRANSPORT ATP-BINDING PROTEIN LIVF"/>
    <property type="match status" value="1"/>
</dbReference>
<keyword evidence="2" id="KW-0813">Transport</keyword>
<sequence length="243" mass="26808">MLEVKDLRSGYGKINVLQDVTLRVDAGEMLAVIGANGAGKTTLLKTISGVIKATGGEIRFENRDITRMVPEKIVAAGIAHVPEGRRVFAKATVATNLEMGAFLRKDKIGIKQDMEKFYQIFPILGDRQNQLAGTLSGGEQQMLAIARGLMARPRLLLLDEPSMGLAPVLVNEIMRVILQLHQEGIAILLVEQNVKKALTITQRACVMELGKIVLEGRSCELLHSDQIRKCYLGEHEENERRQA</sequence>
<dbReference type="InterPro" id="IPR003593">
    <property type="entry name" value="AAA+_ATPase"/>
</dbReference>
<organism evidence="7">
    <name type="scientific">Desulfatirhabdium butyrativorans</name>
    <dbReference type="NCBI Taxonomy" id="340467"/>
    <lineage>
        <taxon>Bacteria</taxon>
        <taxon>Pseudomonadati</taxon>
        <taxon>Thermodesulfobacteriota</taxon>
        <taxon>Desulfobacteria</taxon>
        <taxon>Desulfobacterales</taxon>
        <taxon>Desulfatirhabdiaceae</taxon>
        <taxon>Desulfatirhabdium</taxon>
    </lineage>
</organism>
<keyword evidence="4 7" id="KW-0067">ATP-binding</keyword>
<dbReference type="GO" id="GO:0015658">
    <property type="term" value="F:branched-chain amino acid transmembrane transporter activity"/>
    <property type="evidence" value="ECO:0007669"/>
    <property type="project" value="InterPro"/>
</dbReference>
<evidence type="ECO:0000256" key="1">
    <source>
        <dbReference type="ARBA" id="ARBA00005417"/>
    </source>
</evidence>
<accession>A0A7C4MMQ3</accession>
<dbReference type="CDD" id="cd03224">
    <property type="entry name" value="ABC_TM1139_LivF_branched"/>
    <property type="match status" value="1"/>
</dbReference>
<keyword evidence="5" id="KW-0029">Amino-acid transport</keyword>
<evidence type="ECO:0000313" key="7">
    <source>
        <dbReference type="EMBL" id="HGU31467.1"/>
    </source>
</evidence>
<name>A0A7C4MMQ3_9BACT</name>
<dbReference type="Pfam" id="PF00005">
    <property type="entry name" value="ABC_tran"/>
    <property type="match status" value="1"/>
</dbReference>